<keyword evidence="1" id="KW-0808">Transferase</keyword>
<dbReference type="Pfam" id="PF04672">
    <property type="entry name" value="Methyltransf_19"/>
    <property type="match status" value="1"/>
</dbReference>
<dbReference type="AlphaFoldDB" id="A0A1V2I8J0"/>
<evidence type="ECO:0000313" key="1">
    <source>
        <dbReference type="EMBL" id="ONH28668.1"/>
    </source>
</evidence>
<dbReference type="SUPFAM" id="SSF53335">
    <property type="entry name" value="S-adenosyl-L-methionine-dependent methyltransferases"/>
    <property type="match status" value="1"/>
</dbReference>
<dbReference type="GO" id="GO:0008168">
    <property type="term" value="F:methyltransferase activity"/>
    <property type="evidence" value="ECO:0007669"/>
    <property type="project" value="UniProtKB-KW"/>
</dbReference>
<proteinExistence type="predicted"/>
<sequence>MTEKPTLSWDGAVARVDPVELRTDVPHSARVYDYFLGGKNNYPADREAAELVLKSGPNTRISAQANRAFLHRVARHLAGAVGVRQFLDIGTGIPTSPNLHEIAQGVAPEARVVYADHDPIVLAHARALLKGRPEGRTAYIDADLREPEKILGSPTLLETLDLDEPIALSIIAILHFIPDSDDPFGLMRRYLDALPSGSFLAITHVTPDFAPEEARQVTEIYRARGIPLRARTRAEVSRFFDGLDMVEPGVQVVHRWRPDAGTDLTVTDAQVNLYGGLARKR</sequence>
<gene>
    <name evidence="1" type="ORF">BL253_19010</name>
</gene>
<dbReference type="RefSeq" id="WP_076818509.1">
    <property type="nucleotide sequence ID" value="NZ_MOMC01000038.1"/>
</dbReference>
<protein>
    <submittedName>
        <fullName evidence="1">Methyltransferase</fullName>
    </submittedName>
</protein>
<name>A0A1V2I8J0_9ACTN</name>
<evidence type="ECO:0000313" key="2">
    <source>
        <dbReference type="Proteomes" id="UP000188929"/>
    </source>
</evidence>
<dbReference type="GO" id="GO:0032259">
    <property type="term" value="P:methylation"/>
    <property type="evidence" value="ECO:0007669"/>
    <property type="project" value="UniProtKB-KW"/>
</dbReference>
<dbReference type="Proteomes" id="UP000188929">
    <property type="component" value="Unassembled WGS sequence"/>
</dbReference>
<dbReference type="Gene3D" id="3.40.50.150">
    <property type="entry name" value="Vaccinia Virus protein VP39"/>
    <property type="match status" value="1"/>
</dbReference>
<accession>A0A1V2I8J0</accession>
<reference evidence="2" key="1">
    <citation type="submission" date="2016-10" db="EMBL/GenBank/DDBJ databases">
        <title>Frankia sp. NRRL B-16386 Genome sequencing.</title>
        <authorList>
            <person name="Ghodhbane-Gtari F."/>
            <person name="Swanson E."/>
            <person name="Gueddou A."/>
            <person name="Hezbri K."/>
            <person name="Ktari K."/>
            <person name="Nouioui I."/>
            <person name="Morris K."/>
            <person name="Simpson S."/>
            <person name="Abebe-Akele F."/>
            <person name="Thomas K."/>
            <person name="Gtari M."/>
            <person name="Tisa L.S."/>
        </authorList>
    </citation>
    <scope>NUCLEOTIDE SEQUENCE [LARGE SCALE GENOMIC DNA]</scope>
    <source>
        <strain evidence="2">NRRL B-16386</strain>
    </source>
</reference>
<dbReference type="InterPro" id="IPR029063">
    <property type="entry name" value="SAM-dependent_MTases_sf"/>
</dbReference>
<keyword evidence="2" id="KW-1185">Reference proteome</keyword>
<dbReference type="InterPro" id="IPR006764">
    <property type="entry name" value="SAM_dep_MeTrfase_SAV2177_type"/>
</dbReference>
<keyword evidence="1" id="KW-0489">Methyltransferase</keyword>
<organism evidence="1 2">
    <name type="scientific">Pseudofrankia asymbiotica</name>
    <dbReference type="NCBI Taxonomy" id="1834516"/>
    <lineage>
        <taxon>Bacteria</taxon>
        <taxon>Bacillati</taxon>
        <taxon>Actinomycetota</taxon>
        <taxon>Actinomycetes</taxon>
        <taxon>Frankiales</taxon>
        <taxon>Frankiaceae</taxon>
        <taxon>Pseudofrankia</taxon>
    </lineage>
</organism>
<comment type="caution">
    <text evidence="1">The sequence shown here is derived from an EMBL/GenBank/DDBJ whole genome shotgun (WGS) entry which is preliminary data.</text>
</comment>
<dbReference type="STRING" id="1834516.BL253_19010"/>
<dbReference type="EMBL" id="MOMC01000038">
    <property type="protein sequence ID" value="ONH28668.1"/>
    <property type="molecule type" value="Genomic_DNA"/>
</dbReference>
<dbReference type="PIRSF" id="PIRSF017393">
    <property type="entry name" value="MTase_SAV2177"/>
    <property type="match status" value="1"/>
</dbReference>